<dbReference type="EMBL" id="JBHSNB010000001">
    <property type="protein sequence ID" value="MFC5584384.1"/>
    <property type="molecule type" value="Genomic_DNA"/>
</dbReference>
<protein>
    <submittedName>
        <fullName evidence="1">Enoyl-CoA hydratase/isomerase family protein</fullName>
    </submittedName>
</protein>
<dbReference type="RefSeq" id="WP_223019820.1">
    <property type="nucleotide sequence ID" value="NZ_CP078143.1"/>
</dbReference>
<dbReference type="PANTHER" id="PTHR11941:SF54">
    <property type="entry name" value="ENOYL-COA HYDRATASE, MITOCHONDRIAL"/>
    <property type="match status" value="1"/>
</dbReference>
<gene>
    <name evidence="1" type="ORF">ACFPOD_04615</name>
</gene>
<dbReference type="Pfam" id="PF00378">
    <property type="entry name" value="ECH_1"/>
    <property type="match status" value="1"/>
</dbReference>
<evidence type="ECO:0000313" key="1">
    <source>
        <dbReference type="EMBL" id="MFC5584384.1"/>
    </source>
</evidence>
<dbReference type="InterPro" id="IPR001753">
    <property type="entry name" value="Enoyl-CoA_hydra/iso"/>
</dbReference>
<sequence length="235" mass="25584">MFDLEMKDRVALVRLNNPPVNAVSFARWAQLPALVEEVEATNARVLVLSGLPQRHFCGGNDFREFGSLTPEETMMGTERVRDAMRAVRESRVPAIAALHGAAMGSGLMLASACDIRLATPDAKLGLPEIKVGAFGGYRIVREVLQFGEARMMAFTGNTIDGNRAHQIGLVQELCPDPEALLARALELAQEIAERLTDKLSAGMKPTLNDEDAADLWTGYDLERAYSSRVMGVAGR</sequence>
<organism evidence="1 2">
    <name type="scientific">Nitratireductor kimnyeongensis</name>
    <dbReference type="NCBI Taxonomy" id="430679"/>
    <lineage>
        <taxon>Bacteria</taxon>
        <taxon>Pseudomonadati</taxon>
        <taxon>Pseudomonadota</taxon>
        <taxon>Alphaproteobacteria</taxon>
        <taxon>Hyphomicrobiales</taxon>
        <taxon>Phyllobacteriaceae</taxon>
        <taxon>Nitratireductor</taxon>
    </lineage>
</organism>
<proteinExistence type="predicted"/>
<comment type="caution">
    <text evidence="1">The sequence shown here is derived from an EMBL/GenBank/DDBJ whole genome shotgun (WGS) entry which is preliminary data.</text>
</comment>
<dbReference type="Proteomes" id="UP001596107">
    <property type="component" value="Unassembled WGS sequence"/>
</dbReference>
<accession>A0ABW0T713</accession>
<keyword evidence="2" id="KW-1185">Reference proteome</keyword>
<dbReference type="PANTHER" id="PTHR11941">
    <property type="entry name" value="ENOYL-COA HYDRATASE-RELATED"/>
    <property type="match status" value="1"/>
</dbReference>
<dbReference type="CDD" id="cd06558">
    <property type="entry name" value="crotonase-like"/>
    <property type="match status" value="1"/>
</dbReference>
<dbReference type="SUPFAM" id="SSF52096">
    <property type="entry name" value="ClpP/crotonase"/>
    <property type="match status" value="1"/>
</dbReference>
<dbReference type="Gene3D" id="3.90.226.10">
    <property type="entry name" value="2-enoyl-CoA Hydratase, Chain A, domain 1"/>
    <property type="match status" value="1"/>
</dbReference>
<reference evidence="2" key="1">
    <citation type="journal article" date="2019" name="Int. J. Syst. Evol. Microbiol.">
        <title>The Global Catalogue of Microorganisms (GCM) 10K type strain sequencing project: providing services to taxonomists for standard genome sequencing and annotation.</title>
        <authorList>
            <consortium name="The Broad Institute Genomics Platform"/>
            <consortium name="The Broad Institute Genome Sequencing Center for Infectious Disease"/>
            <person name="Wu L."/>
            <person name="Ma J."/>
        </authorList>
    </citation>
    <scope>NUCLEOTIDE SEQUENCE [LARGE SCALE GENOMIC DNA]</scope>
    <source>
        <strain evidence="2">JCM 3366</strain>
    </source>
</reference>
<dbReference type="InterPro" id="IPR029045">
    <property type="entry name" value="ClpP/crotonase-like_dom_sf"/>
</dbReference>
<evidence type="ECO:0000313" key="2">
    <source>
        <dbReference type="Proteomes" id="UP001596107"/>
    </source>
</evidence>
<name>A0ABW0T713_9HYPH</name>